<feature type="site" description="Deprotonates C-terminal active site Cys" evidence="8">
    <location>
        <position position="26"/>
    </location>
</feature>
<feature type="active site" description="Nucleophile" evidence="8">
    <location>
        <position position="32"/>
    </location>
</feature>
<dbReference type="NCBIfam" id="TIGR01068">
    <property type="entry name" value="thioredoxin"/>
    <property type="match status" value="1"/>
</dbReference>
<dbReference type="FunFam" id="3.40.30.10:FF:000001">
    <property type="entry name" value="Thioredoxin"/>
    <property type="match status" value="1"/>
</dbReference>
<feature type="site" description="Contributes to redox potential value" evidence="8">
    <location>
        <position position="33"/>
    </location>
</feature>
<dbReference type="GeneID" id="300133187"/>
<organism evidence="11 12">
    <name type="scientific">Avibacterium avium</name>
    <name type="common">Pasteurella avium</name>
    <dbReference type="NCBI Taxonomy" id="751"/>
    <lineage>
        <taxon>Bacteria</taxon>
        <taxon>Pseudomonadati</taxon>
        <taxon>Pseudomonadota</taxon>
        <taxon>Gammaproteobacteria</taxon>
        <taxon>Pasteurellales</taxon>
        <taxon>Pasteurellaceae</taxon>
        <taxon>Avibacterium</taxon>
    </lineage>
</organism>
<keyword evidence="4 9" id="KW-1015">Disulfide bond</keyword>
<evidence type="ECO:0000256" key="2">
    <source>
        <dbReference type="ARBA" id="ARBA00022448"/>
    </source>
</evidence>
<dbReference type="PIRSF" id="PIRSF000077">
    <property type="entry name" value="Thioredoxin"/>
    <property type="match status" value="1"/>
</dbReference>
<evidence type="ECO:0000259" key="10">
    <source>
        <dbReference type="PROSITE" id="PS51352"/>
    </source>
</evidence>
<protein>
    <recommendedName>
        <fullName evidence="6 7">Thioredoxin</fullName>
    </recommendedName>
</protein>
<dbReference type="SUPFAM" id="SSF52833">
    <property type="entry name" value="Thioredoxin-like"/>
    <property type="match status" value="1"/>
</dbReference>
<keyword evidence="3" id="KW-0249">Electron transport</keyword>
<dbReference type="PROSITE" id="PS00194">
    <property type="entry name" value="THIOREDOXIN_1"/>
    <property type="match status" value="1"/>
</dbReference>
<dbReference type="InterPro" id="IPR005746">
    <property type="entry name" value="Thioredoxin"/>
</dbReference>
<proteinExistence type="inferred from homology"/>
<feature type="disulfide bond" description="Redox-active" evidence="9">
    <location>
        <begin position="32"/>
        <end position="35"/>
    </location>
</feature>
<evidence type="ECO:0000313" key="11">
    <source>
        <dbReference type="EMBL" id="SUB23960.1"/>
    </source>
</evidence>
<evidence type="ECO:0000313" key="12">
    <source>
        <dbReference type="Proteomes" id="UP000255098"/>
    </source>
</evidence>
<evidence type="ECO:0000256" key="6">
    <source>
        <dbReference type="NCBIfam" id="TIGR01068"/>
    </source>
</evidence>
<dbReference type="CDD" id="cd02947">
    <property type="entry name" value="TRX_family"/>
    <property type="match status" value="1"/>
</dbReference>
<feature type="site" description="Contributes to redox potential value" evidence="8">
    <location>
        <position position="34"/>
    </location>
</feature>
<dbReference type="GO" id="GO:0045454">
    <property type="term" value="P:cell redox homeostasis"/>
    <property type="evidence" value="ECO:0007669"/>
    <property type="project" value="TreeGrafter"/>
</dbReference>
<dbReference type="Gene3D" id="3.40.30.10">
    <property type="entry name" value="Glutaredoxin"/>
    <property type="match status" value="1"/>
</dbReference>
<evidence type="ECO:0000256" key="4">
    <source>
        <dbReference type="ARBA" id="ARBA00023157"/>
    </source>
</evidence>
<dbReference type="Proteomes" id="UP000255098">
    <property type="component" value="Unassembled WGS sequence"/>
</dbReference>
<keyword evidence="5 9" id="KW-0676">Redox-active center</keyword>
<dbReference type="GO" id="GO:0005829">
    <property type="term" value="C:cytosol"/>
    <property type="evidence" value="ECO:0007669"/>
    <property type="project" value="TreeGrafter"/>
</dbReference>
<keyword evidence="12" id="KW-1185">Reference proteome</keyword>
<evidence type="ECO:0000256" key="9">
    <source>
        <dbReference type="PIRSR" id="PIRSR000077-4"/>
    </source>
</evidence>
<accession>A0A379AQU6</accession>
<name>A0A379AQU6_AVIAV</name>
<dbReference type="RefSeq" id="WP_115249234.1">
    <property type="nucleotide sequence ID" value="NZ_JBMMEH010000001.1"/>
</dbReference>
<dbReference type="Pfam" id="PF00085">
    <property type="entry name" value="Thioredoxin"/>
    <property type="match status" value="1"/>
</dbReference>
<evidence type="ECO:0000256" key="3">
    <source>
        <dbReference type="ARBA" id="ARBA00022982"/>
    </source>
</evidence>
<comment type="similarity">
    <text evidence="1 7">Belongs to the thioredoxin family.</text>
</comment>
<sequence>MSEVLHTTDATFEADVLRSDVPVLLDFWAPWCGPCRMVGPILDELAAELGDKVKIVKINIDENQATPAQFGVRSIPTLLMFKEGKAVASQVGALPKNQLAAFIAQNS</sequence>
<dbReference type="PANTHER" id="PTHR45663:SF11">
    <property type="entry name" value="GEO12009P1"/>
    <property type="match status" value="1"/>
</dbReference>
<dbReference type="AlphaFoldDB" id="A0A379AQU6"/>
<evidence type="ECO:0000256" key="8">
    <source>
        <dbReference type="PIRSR" id="PIRSR000077-1"/>
    </source>
</evidence>
<dbReference type="GO" id="GO:0015035">
    <property type="term" value="F:protein-disulfide reductase activity"/>
    <property type="evidence" value="ECO:0007669"/>
    <property type="project" value="UniProtKB-UniRule"/>
</dbReference>
<dbReference type="EMBL" id="UGSP01000001">
    <property type="protein sequence ID" value="SUB23960.1"/>
    <property type="molecule type" value="Genomic_DNA"/>
</dbReference>
<dbReference type="InterPro" id="IPR013766">
    <property type="entry name" value="Thioredoxin_domain"/>
</dbReference>
<dbReference type="InterPro" id="IPR017937">
    <property type="entry name" value="Thioredoxin_CS"/>
</dbReference>
<feature type="domain" description="Thioredoxin" evidence="10">
    <location>
        <begin position="1"/>
        <end position="107"/>
    </location>
</feature>
<dbReference type="PRINTS" id="PR00421">
    <property type="entry name" value="THIOREDOXIN"/>
</dbReference>
<keyword evidence="2" id="KW-0813">Transport</keyword>
<dbReference type="InterPro" id="IPR036249">
    <property type="entry name" value="Thioredoxin-like_sf"/>
</dbReference>
<dbReference type="PROSITE" id="PS51352">
    <property type="entry name" value="THIOREDOXIN_2"/>
    <property type="match status" value="1"/>
</dbReference>
<evidence type="ECO:0000256" key="1">
    <source>
        <dbReference type="ARBA" id="ARBA00008987"/>
    </source>
</evidence>
<gene>
    <name evidence="11" type="primary">trxA_1</name>
    <name evidence="11" type="ORF">NCTC11297_00975</name>
</gene>
<reference evidence="11 12" key="1">
    <citation type="submission" date="2018-06" db="EMBL/GenBank/DDBJ databases">
        <authorList>
            <consortium name="Pathogen Informatics"/>
            <person name="Doyle S."/>
        </authorList>
    </citation>
    <scope>NUCLEOTIDE SEQUENCE [LARGE SCALE GENOMIC DNA]</scope>
    <source>
        <strain evidence="12">NCTC 11297</strain>
    </source>
</reference>
<evidence type="ECO:0000256" key="7">
    <source>
        <dbReference type="PIRNR" id="PIRNR000077"/>
    </source>
</evidence>
<dbReference type="PANTHER" id="PTHR45663">
    <property type="entry name" value="GEO12009P1"/>
    <property type="match status" value="1"/>
</dbReference>
<feature type="active site" description="Nucleophile" evidence="8">
    <location>
        <position position="35"/>
    </location>
</feature>
<evidence type="ECO:0000256" key="5">
    <source>
        <dbReference type="ARBA" id="ARBA00023284"/>
    </source>
</evidence>